<evidence type="ECO:0000256" key="9">
    <source>
        <dbReference type="ARBA" id="ARBA00023316"/>
    </source>
</evidence>
<dbReference type="Proteomes" id="UP000187085">
    <property type="component" value="Unassembled WGS sequence"/>
</dbReference>
<evidence type="ECO:0000256" key="4">
    <source>
        <dbReference type="ARBA" id="ARBA00022741"/>
    </source>
</evidence>
<reference evidence="16 17" key="1">
    <citation type="submission" date="2016-12" db="EMBL/GenBank/DDBJ databases">
        <title>Draft genome of Tersicoccus phoenicis 1P05MA.</title>
        <authorList>
            <person name="Nakajima Y."/>
            <person name="Yoshizawa S."/>
            <person name="Nakamura K."/>
            <person name="Ogura Y."/>
            <person name="Hayashi T."/>
            <person name="Kogure K."/>
        </authorList>
    </citation>
    <scope>NUCLEOTIDE SEQUENCE [LARGE SCALE GENOMIC DNA]</scope>
    <source>
        <strain evidence="16 17">1p05MA</strain>
    </source>
</reference>
<dbReference type="EMBL" id="MRDE01000063">
    <property type="protein sequence ID" value="OMH24267.1"/>
    <property type="molecule type" value="Genomic_DNA"/>
</dbReference>
<protein>
    <recommendedName>
        <fullName evidence="10 11">UDP-N-acetylmuramoyl-tripeptide--D-alanyl-D-alanine ligase</fullName>
        <ecNumber evidence="10 11">6.3.2.10</ecNumber>
    </recommendedName>
    <alternativeName>
        <fullName evidence="10">D-alanyl-D-alanine-adding enzyme</fullName>
    </alternativeName>
</protein>
<dbReference type="GO" id="GO:0005737">
    <property type="term" value="C:cytoplasm"/>
    <property type="evidence" value="ECO:0007669"/>
    <property type="project" value="UniProtKB-SubCell"/>
</dbReference>
<dbReference type="InterPro" id="IPR035911">
    <property type="entry name" value="MurE/MurF_N"/>
</dbReference>
<dbReference type="InterPro" id="IPR013221">
    <property type="entry name" value="Mur_ligase_cen"/>
</dbReference>
<dbReference type="UniPathway" id="UPA00219"/>
<feature type="binding site" evidence="10">
    <location>
        <begin position="118"/>
        <end position="124"/>
    </location>
    <ligand>
        <name>ATP</name>
        <dbReference type="ChEBI" id="CHEBI:30616"/>
    </ligand>
</feature>
<dbReference type="PANTHER" id="PTHR43024:SF1">
    <property type="entry name" value="UDP-N-ACETYLMURAMOYL-TRIPEPTIDE--D-ALANYL-D-ALANINE LIGASE"/>
    <property type="match status" value="1"/>
</dbReference>
<dbReference type="Gene3D" id="3.90.190.20">
    <property type="entry name" value="Mur ligase, C-terminal domain"/>
    <property type="match status" value="1"/>
</dbReference>
<keyword evidence="9 10" id="KW-0961">Cell wall biogenesis/degradation</keyword>
<evidence type="ECO:0000259" key="13">
    <source>
        <dbReference type="Pfam" id="PF01225"/>
    </source>
</evidence>
<feature type="region of interest" description="Disordered" evidence="12">
    <location>
        <begin position="483"/>
        <end position="502"/>
    </location>
</feature>
<dbReference type="Pfam" id="PF08245">
    <property type="entry name" value="Mur_ligase_M"/>
    <property type="match status" value="1"/>
</dbReference>
<dbReference type="AlphaFoldDB" id="A0A1R1L9Q9"/>
<comment type="catalytic activity">
    <reaction evidence="10 11">
        <text>D-alanyl-D-alanine + UDP-N-acetyl-alpha-D-muramoyl-L-alanyl-gamma-D-glutamyl-meso-2,6-diaminopimelate + ATP = UDP-N-acetyl-alpha-D-muramoyl-L-alanyl-gamma-D-glutamyl-meso-2,6-diaminopimeloyl-D-alanyl-D-alanine + ADP + phosphate + H(+)</text>
        <dbReference type="Rhea" id="RHEA:28374"/>
        <dbReference type="ChEBI" id="CHEBI:15378"/>
        <dbReference type="ChEBI" id="CHEBI:30616"/>
        <dbReference type="ChEBI" id="CHEBI:43474"/>
        <dbReference type="ChEBI" id="CHEBI:57822"/>
        <dbReference type="ChEBI" id="CHEBI:61386"/>
        <dbReference type="ChEBI" id="CHEBI:83905"/>
        <dbReference type="ChEBI" id="CHEBI:456216"/>
        <dbReference type="EC" id="6.3.2.10"/>
    </reaction>
</comment>
<dbReference type="EC" id="6.3.2.10" evidence="10 11"/>
<dbReference type="NCBIfam" id="TIGR01143">
    <property type="entry name" value="murF"/>
    <property type="match status" value="1"/>
</dbReference>
<keyword evidence="3 10" id="KW-0132">Cell division</keyword>
<dbReference type="GO" id="GO:0008360">
    <property type="term" value="P:regulation of cell shape"/>
    <property type="evidence" value="ECO:0007669"/>
    <property type="project" value="UniProtKB-KW"/>
</dbReference>
<dbReference type="InterPro" id="IPR005863">
    <property type="entry name" value="UDP-N-AcMur_synth"/>
</dbReference>
<evidence type="ECO:0000259" key="14">
    <source>
        <dbReference type="Pfam" id="PF02875"/>
    </source>
</evidence>
<evidence type="ECO:0000256" key="7">
    <source>
        <dbReference type="ARBA" id="ARBA00022984"/>
    </source>
</evidence>
<accession>A0A1R1L9Q9</accession>
<proteinExistence type="inferred from homology"/>
<keyword evidence="2 10" id="KW-0436">Ligase</keyword>
<dbReference type="RefSeq" id="WP_076704117.1">
    <property type="nucleotide sequence ID" value="NZ_MRDE01000063.1"/>
</dbReference>
<dbReference type="InterPro" id="IPR051046">
    <property type="entry name" value="MurCDEF_CellWall_CoF430Synth"/>
</dbReference>
<dbReference type="GO" id="GO:0005524">
    <property type="term" value="F:ATP binding"/>
    <property type="evidence" value="ECO:0007669"/>
    <property type="project" value="UniProtKB-UniRule"/>
</dbReference>
<dbReference type="Pfam" id="PF01225">
    <property type="entry name" value="Mur_ligase"/>
    <property type="match status" value="1"/>
</dbReference>
<dbReference type="GO" id="GO:0047480">
    <property type="term" value="F:UDP-N-acetylmuramoyl-tripeptide-D-alanyl-D-alanine ligase activity"/>
    <property type="evidence" value="ECO:0007669"/>
    <property type="project" value="UniProtKB-UniRule"/>
</dbReference>
<evidence type="ECO:0000256" key="1">
    <source>
        <dbReference type="ARBA" id="ARBA00022490"/>
    </source>
</evidence>
<feature type="domain" description="Mur ligase central" evidence="15">
    <location>
        <begin position="116"/>
        <end position="317"/>
    </location>
</feature>
<gene>
    <name evidence="10" type="primary">murF</name>
    <name evidence="16" type="ORF">BKD30_09000</name>
</gene>
<name>A0A1R1L9Q9_9MICC</name>
<dbReference type="SUPFAM" id="SSF53623">
    <property type="entry name" value="MurD-like peptide ligases, catalytic domain"/>
    <property type="match status" value="1"/>
</dbReference>
<comment type="pathway">
    <text evidence="10 11">Cell wall biogenesis; peptidoglycan biosynthesis.</text>
</comment>
<evidence type="ECO:0000256" key="10">
    <source>
        <dbReference type="HAMAP-Rule" id="MF_02019"/>
    </source>
</evidence>
<comment type="caution">
    <text evidence="16">The sequence shown here is derived from an EMBL/GenBank/DDBJ whole genome shotgun (WGS) entry which is preliminary data.</text>
</comment>
<dbReference type="Gene3D" id="3.40.1390.10">
    <property type="entry name" value="MurE/MurF, N-terminal domain"/>
    <property type="match status" value="1"/>
</dbReference>
<keyword evidence="17" id="KW-1185">Reference proteome</keyword>
<keyword evidence="5 10" id="KW-0067">ATP-binding</keyword>
<keyword evidence="7 10" id="KW-0573">Peptidoglycan synthesis</keyword>
<dbReference type="GO" id="GO:0071555">
    <property type="term" value="P:cell wall organization"/>
    <property type="evidence" value="ECO:0007669"/>
    <property type="project" value="UniProtKB-KW"/>
</dbReference>
<comment type="function">
    <text evidence="10 11">Involved in cell wall formation. Catalyzes the final step in the synthesis of UDP-N-acetylmuramoyl-pentapeptide, the precursor of murein.</text>
</comment>
<comment type="similarity">
    <text evidence="10">Belongs to the MurCDEF family. MurF subfamily.</text>
</comment>
<dbReference type="STRING" id="554083.BKD30_09000"/>
<keyword evidence="6 10" id="KW-0133">Cell shape</keyword>
<sequence length="502" mass="51561">MMDVTAAQVAEITGGTLTAGTDPATVVSAVATDSREVGPGTLFVAKPGAVADGHDFVPGALAAGASLVLAERETTDDAGRPHPAVLVPDAVLAMGALAADHVARLRATGPLTVIGITGSAGKTTTKDLTTALLATRGPTVGPIGSYNGEVGVPLTVFTAGPRTRYLVIEMGATQQGNIAYLADLVRPDLGAVLMVGTAHLGEFGSVETIVATKGELVEALPATGTAVLNHDDERVRSMAARTGASVLWFTADPRADEHPELASAVRATDLRTDADGHPVFTLHLPPGPNGPGTEHPVRSRLIGVHHVGNLLASAALAHAAGVPGTDIAAVLTTSGAVSRWRMERTDRLDGVTVINDAYNANPDSMRAALRTLAALGADSGRRTWAVLGTMLELGENSVAEHDAIGRAAVRLNINQLVVVGEEARALHTGAVMEGSWGDESRWVPDVDAAERLLADELRPGDIVLVKSSNGAGLRHLGDRLAWGPMSSQDTAEPPAAPEVSGP</sequence>
<dbReference type="GO" id="GO:0008766">
    <property type="term" value="F:UDP-N-acetylmuramoylalanyl-D-glutamyl-2,6-diaminopimelate-D-alanyl-D-alanine ligase activity"/>
    <property type="evidence" value="ECO:0007669"/>
    <property type="project" value="RHEA"/>
</dbReference>
<evidence type="ECO:0000256" key="11">
    <source>
        <dbReference type="RuleBase" id="RU004136"/>
    </source>
</evidence>
<dbReference type="SUPFAM" id="SSF53244">
    <property type="entry name" value="MurD-like peptide ligases, peptide-binding domain"/>
    <property type="match status" value="1"/>
</dbReference>
<dbReference type="InterPro" id="IPR004101">
    <property type="entry name" value="Mur_ligase_C"/>
</dbReference>
<evidence type="ECO:0000313" key="16">
    <source>
        <dbReference type="EMBL" id="OMH24267.1"/>
    </source>
</evidence>
<keyword evidence="1 10" id="KW-0963">Cytoplasm</keyword>
<dbReference type="HAMAP" id="MF_02019">
    <property type="entry name" value="MurF"/>
    <property type="match status" value="1"/>
</dbReference>
<dbReference type="OrthoDB" id="9800958at2"/>
<evidence type="ECO:0000256" key="2">
    <source>
        <dbReference type="ARBA" id="ARBA00022598"/>
    </source>
</evidence>
<evidence type="ECO:0000256" key="6">
    <source>
        <dbReference type="ARBA" id="ARBA00022960"/>
    </source>
</evidence>
<keyword evidence="8 10" id="KW-0131">Cell cycle</keyword>
<evidence type="ECO:0000313" key="17">
    <source>
        <dbReference type="Proteomes" id="UP000187085"/>
    </source>
</evidence>
<comment type="subcellular location">
    <subcellularLocation>
        <location evidence="10 11">Cytoplasm</location>
    </subcellularLocation>
</comment>
<dbReference type="GO" id="GO:0009252">
    <property type="term" value="P:peptidoglycan biosynthetic process"/>
    <property type="evidence" value="ECO:0007669"/>
    <property type="project" value="UniProtKB-UniRule"/>
</dbReference>
<feature type="domain" description="Mur ligase C-terminal" evidence="14">
    <location>
        <begin position="341"/>
        <end position="468"/>
    </location>
</feature>
<dbReference type="Gene3D" id="3.40.1190.10">
    <property type="entry name" value="Mur-like, catalytic domain"/>
    <property type="match status" value="1"/>
</dbReference>
<dbReference type="InterPro" id="IPR036615">
    <property type="entry name" value="Mur_ligase_C_dom_sf"/>
</dbReference>
<evidence type="ECO:0000259" key="15">
    <source>
        <dbReference type="Pfam" id="PF08245"/>
    </source>
</evidence>
<dbReference type="GO" id="GO:0051301">
    <property type="term" value="P:cell division"/>
    <property type="evidence" value="ECO:0007669"/>
    <property type="project" value="UniProtKB-KW"/>
</dbReference>
<dbReference type="PANTHER" id="PTHR43024">
    <property type="entry name" value="UDP-N-ACETYLMURAMOYL-TRIPEPTIDE--D-ALANYL-D-ALANINE LIGASE"/>
    <property type="match status" value="1"/>
</dbReference>
<feature type="domain" description="Mur ligase N-terminal catalytic" evidence="13">
    <location>
        <begin position="27"/>
        <end position="96"/>
    </location>
</feature>
<dbReference type="Pfam" id="PF02875">
    <property type="entry name" value="Mur_ligase_C"/>
    <property type="match status" value="1"/>
</dbReference>
<dbReference type="InterPro" id="IPR036565">
    <property type="entry name" value="Mur-like_cat_sf"/>
</dbReference>
<evidence type="ECO:0000256" key="3">
    <source>
        <dbReference type="ARBA" id="ARBA00022618"/>
    </source>
</evidence>
<evidence type="ECO:0000256" key="5">
    <source>
        <dbReference type="ARBA" id="ARBA00022840"/>
    </source>
</evidence>
<evidence type="ECO:0000256" key="8">
    <source>
        <dbReference type="ARBA" id="ARBA00023306"/>
    </source>
</evidence>
<organism evidence="16 17">
    <name type="scientific">Tersicoccus phoenicis</name>
    <dbReference type="NCBI Taxonomy" id="554083"/>
    <lineage>
        <taxon>Bacteria</taxon>
        <taxon>Bacillati</taxon>
        <taxon>Actinomycetota</taxon>
        <taxon>Actinomycetes</taxon>
        <taxon>Micrococcales</taxon>
        <taxon>Micrococcaceae</taxon>
        <taxon>Tersicoccus</taxon>
    </lineage>
</organism>
<dbReference type="SUPFAM" id="SSF63418">
    <property type="entry name" value="MurE/MurF N-terminal domain"/>
    <property type="match status" value="1"/>
</dbReference>
<dbReference type="InterPro" id="IPR000713">
    <property type="entry name" value="Mur_ligase_N"/>
</dbReference>
<evidence type="ECO:0000256" key="12">
    <source>
        <dbReference type="SAM" id="MobiDB-lite"/>
    </source>
</evidence>
<keyword evidence="4 10" id="KW-0547">Nucleotide-binding</keyword>